<dbReference type="GO" id="GO:0061685">
    <property type="term" value="F:diphthine methylesterase activity"/>
    <property type="evidence" value="ECO:0007669"/>
    <property type="project" value="EnsemblFungi"/>
</dbReference>
<dbReference type="STRING" id="418784.A0A2P7YCM0"/>
<accession>A0A2P7YCM0</accession>
<comment type="caution">
    <text evidence="4">The sequence shown here is derived from an EMBL/GenBank/DDBJ whole genome shotgun (WGS) entry which is preliminary data.</text>
</comment>
<keyword evidence="1" id="KW-0853">WD repeat</keyword>
<dbReference type="Proteomes" id="UP000241107">
    <property type="component" value="Unassembled WGS sequence"/>
</dbReference>
<evidence type="ECO:0000256" key="2">
    <source>
        <dbReference type="ARBA" id="ARBA00022737"/>
    </source>
</evidence>
<sequence>MNTTTELPPCCLRVHPQNPEIAVLGTYKLEENGSRHGSLDVYTTKNGHFERLSSTKTASAVLDLKVSPADSSLWVLAHSTGNISVWRFEDQKLEMKQNMDLFEEDVLVTSVFFDPRDANRLLATLTSGEAAIVNLQNGTFDLLETPHSLECWTGAFGEEGAAQNVVFTGGDDAKLIAHDLRQNGKIWASTRHHDAGVVLILCPGKEWRNPRSDCLWTGSYDDNLRVFDLRKIDTDEGPSLFPSLLPQELHKTNLGGGVWRLIPGPDLSVLACCMYKGAYILKTGENEPQVGKFFKGKHESMVYGGDWSGKDALTCLFYDNIVEKWASE</sequence>
<keyword evidence="2" id="KW-0677">Repeat</keyword>
<dbReference type="Gene3D" id="2.130.10.10">
    <property type="entry name" value="YVTN repeat-like/Quinoprotein amine dehydrogenase"/>
    <property type="match status" value="1"/>
</dbReference>
<gene>
    <name evidence="4" type="ORF">C7M61_005263</name>
</gene>
<dbReference type="EMBL" id="PYFQ01000024">
    <property type="protein sequence ID" value="PSK33710.1"/>
    <property type="molecule type" value="Genomic_DNA"/>
</dbReference>
<evidence type="ECO:0000313" key="4">
    <source>
        <dbReference type="EMBL" id="PSK33710.1"/>
    </source>
</evidence>
<evidence type="ECO:0008006" key="6">
    <source>
        <dbReference type="Google" id="ProtNLM"/>
    </source>
</evidence>
<evidence type="ECO:0000256" key="1">
    <source>
        <dbReference type="ARBA" id="ARBA00022574"/>
    </source>
</evidence>
<organism evidence="4 5">
    <name type="scientific">Candidozyma pseudohaemuli</name>
    <dbReference type="NCBI Taxonomy" id="418784"/>
    <lineage>
        <taxon>Eukaryota</taxon>
        <taxon>Fungi</taxon>
        <taxon>Dikarya</taxon>
        <taxon>Ascomycota</taxon>
        <taxon>Saccharomycotina</taxon>
        <taxon>Pichiomycetes</taxon>
        <taxon>Metschnikowiaceae</taxon>
        <taxon>Candidozyma</taxon>
    </lineage>
</organism>
<comment type="pathway">
    <text evidence="3">Protein modification.</text>
</comment>
<evidence type="ECO:0000256" key="3">
    <source>
        <dbReference type="ARBA" id="ARBA00043952"/>
    </source>
</evidence>
<proteinExistence type="predicted"/>
<dbReference type="InterPro" id="IPR036322">
    <property type="entry name" value="WD40_repeat_dom_sf"/>
</dbReference>
<evidence type="ECO:0000313" key="5">
    <source>
        <dbReference type="Proteomes" id="UP000241107"/>
    </source>
</evidence>
<name>A0A2P7YCM0_9ASCO</name>
<reference evidence="4 5" key="1">
    <citation type="submission" date="2018-03" db="EMBL/GenBank/DDBJ databases">
        <title>Candida pseudohaemulonii genome assembly and annotation.</title>
        <authorList>
            <person name="Munoz J.F."/>
            <person name="Gade L.G."/>
            <person name="Chow N.A."/>
            <person name="Litvintseva A.P."/>
            <person name="Loparev V.N."/>
            <person name="Cuomo C.A."/>
        </authorList>
    </citation>
    <scope>NUCLEOTIDE SEQUENCE [LARGE SCALE GENOMIC DNA]</scope>
    <source>
        <strain evidence="4 5">B12108</strain>
    </source>
</reference>
<dbReference type="GO" id="GO:0017183">
    <property type="term" value="P:protein histidyl modification to diphthamide"/>
    <property type="evidence" value="ECO:0007669"/>
    <property type="project" value="EnsemblFungi"/>
</dbReference>
<keyword evidence="5" id="KW-1185">Reference proteome</keyword>
<dbReference type="VEuPathDB" id="FungiDB:C7M61_005263"/>
<dbReference type="GeneID" id="36568649"/>
<dbReference type="PANTHER" id="PTHR46042:SF1">
    <property type="entry name" value="DIPHTHINE METHYLTRANSFERASE"/>
    <property type="match status" value="1"/>
</dbReference>
<dbReference type="PANTHER" id="PTHR46042">
    <property type="entry name" value="DIPHTHINE METHYLTRANSFERASE"/>
    <property type="match status" value="1"/>
</dbReference>
<dbReference type="InterPro" id="IPR015943">
    <property type="entry name" value="WD40/YVTN_repeat-like_dom_sf"/>
</dbReference>
<dbReference type="InterPro" id="IPR052415">
    <property type="entry name" value="Diphthine_MTase"/>
</dbReference>
<dbReference type="AlphaFoldDB" id="A0A2P7YCM0"/>
<dbReference type="SUPFAM" id="SSF50978">
    <property type="entry name" value="WD40 repeat-like"/>
    <property type="match status" value="1"/>
</dbReference>
<dbReference type="GO" id="GO:0005768">
    <property type="term" value="C:endosome"/>
    <property type="evidence" value="ECO:0007669"/>
    <property type="project" value="EnsemblFungi"/>
</dbReference>
<dbReference type="OrthoDB" id="1930760at2759"/>
<protein>
    <recommendedName>
        <fullName evidence="6">Diphthine methyltransferase</fullName>
    </recommendedName>
</protein>
<dbReference type="RefSeq" id="XP_024711294.1">
    <property type="nucleotide sequence ID" value="XM_024860570.1"/>
</dbReference>
<dbReference type="GO" id="GO:0032456">
    <property type="term" value="P:endocytic recycling"/>
    <property type="evidence" value="ECO:0007669"/>
    <property type="project" value="EnsemblFungi"/>
</dbReference>